<evidence type="ECO:0000313" key="1">
    <source>
        <dbReference type="EMBL" id="AGX03389.1"/>
    </source>
</evidence>
<dbReference type="PATRIC" id="fig|1367477.3.peg.1379"/>
<keyword evidence="2" id="KW-1185">Reference proteome</keyword>
<dbReference type="RefSeq" id="WP_009794030.1">
    <property type="nucleotide sequence ID" value="NC_022524.1"/>
</dbReference>
<dbReference type="Proteomes" id="UP000017805">
    <property type="component" value="Chromosome"/>
</dbReference>
<reference evidence="1 2" key="1">
    <citation type="submission" date="2013-07" db="EMBL/GenBank/DDBJ databases">
        <title>Complete genome sequence of Bacillus infantis NRRL B-14911 that has potential to induce cardiac disease by antigenic mimicry.</title>
        <authorList>
            <person name="Massilamany C."/>
            <person name="Smith T.P.L."/>
            <person name="Loy J.D."/>
            <person name="Barletta R."/>
            <person name="Reddy J."/>
        </authorList>
    </citation>
    <scope>NUCLEOTIDE SEQUENCE [LARGE SCALE GENOMIC DNA]</scope>
    <source>
        <strain evidence="1 2">NRRL B-14911</strain>
    </source>
</reference>
<dbReference type="AlphaFoldDB" id="U5L6D0"/>
<dbReference type="STRING" id="1367477.N288_07290"/>
<sequence length="58" mass="6387">MSGAWILIILIVVLIVITYAVQAFGKYSSHPVLSQKEVLEAIKKRENEEAAGKNPDGF</sequence>
<gene>
    <name evidence="1" type="ORF">N288_07290</name>
</gene>
<name>U5L6D0_9BACI</name>
<proteinExistence type="predicted"/>
<dbReference type="EMBL" id="CP006643">
    <property type="protein sequence ID" value="AGX03389.1"/>
    <property type="molecule type" value="Genomic_DNA"/>
</dbReference>
<accession>U5L6D0</accession>
<organism evidence="1 2">
    <name type="scientific">Bacillus infantis NRRL B-14911</name>
    <dbReference type="NCBI Taxonomy" id="1367477"/>
    <lineage>
        <taxon>Bacteria</taxon>
        <taxon>Bacillati</taxon>
        <taxon>Bacillota</taxon>
        <taxon>Bacilli</taxon>
        <taxon>Bacillales</taxon>
        <taxon>Bacillaceae</taxon>
        <taxon>Bacillus</taxon>
    </lineage>
</organism>
<dbReference type="GeneID" id="97348639"/>
<protein>
    <submittedName>
        <fullName evidence="1">Uncharacterized protein</fullName>
    </submittedName>
</protein>
<dbReference type="KEGG" id="bif:N288_07290"/>
<evidence type="ECO:0000313" key="2">
    <source>
        <dbReference type="Proteomes" id="UP000017805"/>
    </source>
</evidence>
<dbReference type="HOGENOM" id="CLU_2969795_0_0_9"/>